<feature type="domain" description="Disease resistance protein Roq1-like winged-helix" evidence="2">
    <location>
        <begin position="24"/>
        <end position="92"/>
    </location>
</feature>
<evidence type="ECO:0000259" key="2">
    <source>
        <dbReference type="Pfam" id="PF23282"/>
    </source>
</evidence>
<dbReference type="AlphaFoldDB" id="A0A699KHU1"/>
<dbReference type="GO" id="GO:0006952">
    <property type="term" value="P:defense response"/>
    <property type="evidence" value="ECO:0007669"/>
    <property type="project" value="InterPro"/>
</dbReference>
<dbReference type="SUPFAM" id="SSF46785">
    <property type="entry name" value="Winged helix' DNA-binding domain"/>
    <property type="match status" value="1"/>
</dbReference>
<name>A0A699KHU1_TANCI</name>
<dbReference type="Pfam" id="PF23282">
    <property type="entry name" value="WHD_ROQ1"/>
    <property type="match status" value="1"/>
</dbReference>
<organism evidence="3">
    <name type="scientific">Tanacetum cinerariifolium</name>
    <name type="common">Dalmatian daisy</name>
    <name type="synonym">Chrysanthemum cinerariifolium</name>
    <dbReference type="NCBI Taxonomy" id="118510"/>
    <lineage>
        <taxon>Eukaryota</taxon>
        <taxon>Viridiplantae</taxon>
        <taxon>Streptophyta</taxon>
        <taxon>Embryophyta</taxon>
        <taxon>Tracheophyta</taxon>
        <taxon>Spermatophyta</taxon>
        <taxon>Magnoliopsida</taxon>
        <taxon>eudicotyledons</taxon>
        <taxon>Gunneridae</taxon>
        <taxon>Pentapetalae</taxon>
        <taxon>asterids</taxon>
        <taxon>campanulids</taxon>
        <taxon>Asterales</taxon>
        <taxon>Asteraceae</taxon>
        <taxon>Asteroideae</taxon>
        <taxon>Anthemideae</taxon>
        <taxon>Anthemidinae</taxon>
        <taxon>Tanacetum</taxon>
    </lineage>
</organism>
<dbReference type="PANTHER" id="PTHR11017:SF544">
    <property type="entry name" value="ADP-RIBOSYL CYCLASE_CYCLIC ADP-RIBOSE HYDROLASE"/>
    <property type="match status" value="1"/>
</dbReference>
<gene>
    <name evidence="3" type="ORF">Tci_663974</name>
</gene>
<reference evidence="3" key="1">
    <citation type="journal article" date="2019" name="Sci. Rep.">
        <title>Draft genome of Tanacetum cinerariifolium, the natural source of mosquito coil.</title>
        <authorList>
            <person name="Yamashiro T."/>
            <person name="Shiraishi A."/>
            <person name="Satake H."/>
            <person name="Nakayama K."/>
        </authorList>
    </citation>
    <scope>NUCLEOTIDE SEQUENCE</scope>
</reference>
<feature type="non-terminal residue" evidence="3">
    <location>
        <position position="1"/>
    </location>
</feature>
<evidence type="ECO:0000256" key="1">
    <source>
        <dbReference type="ARBA" id="ARBA00022737"/>
    </source>
</evidence>
<evidence type="ECO:0000313" key="3">
    <source>
        <dbReference type="EMBL" id="GFA92002.1"/>
    </source>
</evidence>
<dbReference type="PANTHER" id="PTHR11017">
    <property type="entry name" value="LEUCINE-RICH REPEAT-CONTAINING PROTEIN"/>
    <property type="match status" value="1"/>
</dbReference>
<keyword evidence="3" id="KW-0675">Receptor</keyword>
<dbReference type="InterPro" id="IPR044974">
    <property type="entry name" value="Disease_R_plants"/>
</dbReference>
<dbReference type="InterPro" id="IPR058192">
    <property type="entry name" value="WHD_ROQ1-like"/>
</dbReference>
<protein>
    <submittedName>
        <fullName evidence="3">Toll/interleukin-1 receptor (TIR) domain-containing protein</fullName>
    </submittedName>
</protein>
<accession>A0A699KHU1</accession>
<comment type="caution">
    <text evidence="3">The sequence shown here is derived from an EMBL/GenBank/DDBJ whole genome shotgun (WGS) entry which is preliminary data.</text>
</comment>
<feature type="non-terminal residue" evidence="3">
    <location>
        <position position="190"/>
    </location>
</feature>
<keyword evidence="1" id="KW-0677">Repeat</keyword>
<dbReference type="EMBL" id="BKCJ010514350">
    <property type="protein sequence ID" value="GFA92002.1"/>
    <property type="molecule type" value="Genomic_DNA"/>
</dbReference>
<dbReference type="InterPro" id="IPR036390">
    <property type="entry name" value="WH_DNA-bd_sf"/>
</dbReference>
<sequence length="190" mass="22294">LKTIPLKETMKILEISYDALDDDYKEIFLDVACILKGWRQDDAVIALESCGFHARNGLRVLEQRSLITISENRCLEMHDHIEEMGKNIVRRVNLNKPERHSRLWIKEEIEEILSNDSATTAATQCIKLEKYALNFKKLKKDLANMNELRFLHLEGPYVREDEVSNWNLPNALRFLRWDGYPFSSLPKTFQ</sequence>
<proteinExistence type="predicted"/>